<keyword evidence="2" id="KW-0521">NADP</keyword>
<dbReference type="PANTHER" id="PTHR32361">
    <property type="entry name" value="FERRIC/CUPRIC REDUCTASE TRANSMEMBRANE COMPONENT"/>
    <property type="match status" value="1"/>
</dbReference>
<dbReference type="Pfam" id="PF08030">
    <property type="entry name" value="NAD_binding_6"/>
    <property type="match status" value="1"/>
</dbReference>
<evidence type="ECO:0000256" key="3">
    <source>
        <dbReference type="ARBA" id="ARBA00023002"/>
    </source>
</evidence>
<dbReference type="InterPro" id="IPR039261">
    <property type="entry name" value="FNR_nucleotide-bd"/>
</dbReference>
<evidence type="ECO:0000256" key="1">
    <source>
        <dbReference type="ARBA" id="ARBA00022448"/>
    </source>
</evidence>
<organism evidence="5 6">
    <name type="scientific">Zygosaccharomyces rouxii</name>
    <dbReference type="NCBI Taxonomy" id="4956"/>
    <lineage>
        <taxon>Eukaryota</taxon>
        <taxon>Fungi</taxon>
        <taxon>Dikarya</taxon>
        <taxon>Ascomycota</taxon>
        <taxon>Saccharomycotina</taxon>
        <taxon>Saccharomycetes</taxon>
        <taxon>Saccharomycetales</taxon>
        <taxon>Saccharomycetaceae</taxon>
        <taxon>Zygosaccharomyces</taxon>
    </lineage>
</organism>
<comment type="caution">
    <text evidence="5">The sequence shown here is derived from an EMBL/GenBank/DDBJ whole genome shotgun (WGS) entry which is preliminary data.</text>
</comment>
<evidence type="ECO:0000313" key="5">
    <source>
        <dbReference type="EMBL" id="GAV46457.1"/>
    </source>
</evidence>
<protein>
    <recommendedName>
        <fullName evidence="4">Ferric reductase NAD binding domain-containing protein</fullName>
    </recommendedName>
</protein>
<gene>
    <name evidence="5" type="ORF">ZYGR_0A00490</name>
</gene>
<dbReference type="SUPFAM" id="SSF52343">
    <property type="entry name" value="Ferredoxin reductase-like, C-terminal NADP-linked domain"/>
    <property type="match status" value="1"/>
</dbReference>
<dbReference type="Gene3D" id="3.40.50.80">
    <property type="entry name" value="Nucleotide-binding domain of ferredoxin-NADP reductase (FNR) module"/>
    <property type="match status" value="1"/>
</dbReference>
<sequence>MDGNDIKFLIKGKDGITKTLINKMRSMPEGRCTERILLEAFYGEYRTAYAYDQVLIVAGGNGVVGLYEYIKDINEKKRQDKSHTKYVKFYWVIRHWHSIDWLYPELKKLQEFDYVQPIIYVTKYSDFKIGDRFDCNNGDGSSKDSSSTAKQIEISEDAKDDAIEEILSHDKAVAADATTETAEIIVDAQDFIDRIRKDLPHVEFRSSRPDVKQLIHDDIQEAGPQDNVAVLSCAVNQMCDDVRQGVAQEVSSPRSGRIDLVELLQVW</sequence>
<dbReference type="EMBL" id="BDGX01000001">
    <property type="protein sequence ID" value="GAV46457.1"/>
    <property type="molecule type" value="Genomic_DNA"/>
</dbReference>
<dbReference type="GO" id="GO:0000293">
    <property type="term" value="F:ferric-chelate reductase activity"/>
    <property type="evidence" value="ECO:0007669"/>
    <property type="project" value="TreeGrafter"/>
</dbReference>
<keyword evidence="1" id="KW-0813">Transport</keyword>
<proteinExistence type="predicted"/>
<dbReference type="Proteomes" id="UP000187013">
    <property type="component" value="Unassembled WGS sequence"/>
</dbReference>
<accession>A0A1Q2ZSK7</accession>
<dbReference type="PANTHER" id="PTHR32361:SF9">
    <property type="entry name" value="FERRIC REDUCTASE TRANSMEMBRANE COMPONENT 3-RELATED"/>
    <property type="match status" value="1"/>
</dbReference>
<dbReference type="GO" id="GO:0006826">
    <property type="term" value="P:iron ion transport"/>
    <property type="evidence" value="ECO:0007669"/>
    <property type="project" value="TreeGrafter"/>
</dbReference>
<dbReference type="GO" id="GO:0015677">
    <property type="term" value="P:copper ion import"/>
    <property type="evidence" value="ECO:0007669"/>
    <property type="project" value="TreeGrafter"/>
</dbReference>
<evidence type="ECO:0000313" key="6">
    <source>
        <dbReference type="Proteomes" id="UP000187013"/>
    </source>
</evidence>
<dbReference type="GO" id="GO:0006879">
    <property type="term" value="P:intracellular iron ion homeostasis"/>
    <property type="evidence" value="ECO:0007669"/>
    <property type="project" value="TreeGrafter"/>
</dbReference>
<dbReference type="CDD" id="cd06186">
    <property type="entry name" value="NOX_Duox_like_FAD_NADP"/>
    <property type="match status" value="1"/>
</dbReference>
<dbReference type="GO" id="GO:0005886">
    <property type="term" value="C:plasma membrane"/>
    <property type="evidence" value="ECO:0007669"/>
    <property type="project" value="TreeGrafter"/>
</dbReference>
<reference evidence="5 6" key="1">
    <citation type="submission" date="2016-08" db="EMBL/GenBank/DDBJ databases">
        <title>Draft genome sequence of allopolyploid Zygosaccharomyces rouxii.</title>
        <authorList>
            <person name="Watanabe J."/>
            <person name="Uehara K."/>
            <person name="Mogi Y."/>
            <person name="Tsukioka Y."/>
        </authorList>
    </citation>
    <scope>NUCLEOTIDE SEQUENCE [LARGE SCALE GENOMIC DNA]</scope>
    <source>
        <strain evidence="5 6">NBRC 110957</strain>
    </source>
</reference>
<dbReference type="AlphaFoldDB" id="A0A1Q2ZSK7"/>
<evidence type="ECO:0000259" key="4">
    <source>
        <dbReference type="Pfam" id="PF08030"/>
    </source>
</evidence>
<dbReference type="OrthoDB" id="4494341at2759"/>
<name>A0A1Q2ZSK7_ZYGRO</name>
<dbReference type="InterPro" id="IPR051410">
    <property type="entry name" value="Ferric/Cupric_Reductase"/>
</dbReference>
<feature type="domain" description="Ferric reductase NAD binding" evidence="4">
    <location>
        <begin position="51"/>
        <end position="246"/>
    </location>
</feature>
<dbReference type="InterPro" id="IPR013121">
    <property type="entry name" value="Fe_red_NAD-bd_6"/>
</dbReference>
<evidence type="ECO:0000256" key="2">
    <source>
        <dbReference type="ARBA" id="ARBA00022857"/>
    </source>
</evidence>
<keyword evidence="3" id="KW-0560">Oxidoreductase</keyword>